<dbReference type="Proteomes" id="UP000797356">
    <property type="component" value="Chromosome 6"/>
</dbReference>
<gene>
    <name evidence="1" type="ORF">COCNU_06G001070</name>
</gene>
<dbReference type="EMBL" id="CM017877">
    <property type="protein sequence ID" value="KAG1346278.1"/>
    <property type="molecule type" value="Genomic_DNA"/>
</dbReference>
<keyword evidence="2" id="KW-1185">Reference proteome</keyword>
<protein>
    <submittedName>
        <fullName evidence="1">Putative membrane protein</fullName>
    </submittedName>
</protein>
<sequence>MSEGEAGLDDGEAFRKVRQRITDQSKRVVQTKEILSKQAVQTKEKTKEILSKQAVKIAKQAEEHERILFKIFY</sequence>
<proteinExistence type="predicted"/>
<dbReference type="AlphaFoldDB" id="A0A8K0I9M4"/>
<dbReference type="OrthoDB" id="406287at2759"/>
<organism evidence="1 2">
    <name type="scientific">Cocos nucifera</name>
    <name type="common">Coconut palm</name>
    <dbReference type="NCBI Taxonomy" id="13894"/>
    <lineage>
        <taxon>Eukaryota</taxon>
        <taxon>Viridiplantae</taxon>
        <taxon>Streptophyta</taxon>
        <taxon>Embryophyta</taxon>
        <taxon>Tracheophyta</taxon>
        <taxon>Spermatophyta</taxon>
        <taxon>Magnoliopsida</taxon>
        <taxon>Liliopsida</taxon>
        <taxon>Arecaceae</taxon>
        <taxon>Arecoideae</taxon>
        <taxon>Cocoseae</taxon>
        <taxon>Attaleinae</taxon>
        <taxon>Cocos</taxon>
    </lineage>
</organism>
<comment type="caution">
    <text evidence="1">The sequence shown here is derived from an EMBL/GenBank/DDBJ whole genome shotgun (WGS) entry which is preliminary data.</text>
</comment>
<evidence type="ECO:0000313" key="1">
    <source>
        <dbReference type="EMBL" id="KAG1346278.1"/>
    </source>
</evidence>
<accession>A0A8K0I9M4</accession>
<reference evidence="1" key="2">
    <citation type="submission" date="2019-07" db="EMBL/GenBank/DDBJ databases">
        <authorList>
            <person name="Yang Y."/>
            <person name="Bocs S."/>
            <person name="Baudouin L."/>
        </authorList>
    </citation>
    <scope>NUCLEOTIDE SEQUENCE</scope>
    <source>
        <tissue evidence="1">Spear leaf of Hainan Tall coconut</tissue>
    </source>
</reference>
<reference evidence="1" key="1">
    <citation type="journal article" date="2017" name="Gigascience">
        <title>The genome draft of coconut (Cocos nucifera).</title>
        <authorList>
            <person name="Xiao Y."/>
            <person name="Xu P."/>
            <person name="Fan H."/>
            <person name="Baudouin L."/>
            <person name="Xia W."/>
            <person name="Bocs S."/>
            <person name="Xu J."/>
            <person name="Li Q."/>
            <person name="Guo A."/>
            <person name="Zhou L."/>
            <person name="Li J."/>
            <person name="Wu Y."/>
            <person name="Ma Z."/>
            <person name="Armero A."/>
            <person name="Issali A.E."/>
            <person name="Liu N."/>
            <person name="Peng M."/>
            <person name="Yang Y."/>
        </authorList>
    </citation>
    <scope>NUCLEOTIDE SEQUENCE</scope>
    <source>
        <tissue evidence="1">Spear leaf of Hainan Tall coconut</tissue>
    </source>
</reference>
<name>A0A8K0I9M4_COCNU</name>
<evidence type="ECO:0000313" key="2">
    <source>
        <dbReference type="Proteomes" id="UP000797356"/>
    </source>
</evidence>